<dbReference type="RefSeq" id="WP_105862249.1">
    <property type="nucleotide sequence ID" value="NZ_PUEJ01000004.1"/>
</dbReference>
<keyword evidence="1" id="KW-0732">Signal</keyword>
<dbReference type="GO" id="GO:0004197">
    <property type="term" value="F:cysteine-type endopeptidase activity"/>
    <property type="evidence" value="ECO:0007669"/>
    <property type="project" value="InterPro"/>
</dbReference>
<dbReference type="PANTHER" id="PTHR22576:SF37">
    <property type="entry name" value="MUCOSA-ASSOCIATED LYMPHOID TISSUE LYMPHOMA TRANSLOCATION PROTEIN 1"/>
    <property type="match status" value="1"/>
</dbReference>
<feature type="signal peptide" evidence="1">
    <location>
        <begin position="1"/>
        <end position="22"/>
    </location>
</feature>
<dbReference type="Gene3D" id="3.40.50.1460">
    <property type="match status" value="1"/>
</dbReference>
<protein>
    <recommendedName>
        <fullName evidence="2">Caspase family p20 domain-containing protein</fullName>
    </recommendedName>
</protein>
<sequence length="683" mass="73153">MTRCLALLFFFVLAAMPDTALAGRRVALLIGNSDYAKVPRLANPGRDVGLLKETLQKAGFDAVDTVVDADRAGMIAALRRFQASASGADIAVIYFSGHGIEIGGENYLVPTDAHLSSDRDVQDETLALSRVVEATDGAGQLKLVILDACRNNPFLARMARTRGTRSVGKGLARVEPEGDNVLVAYAAREGSVALDGNGINSPYAQALARYLAQPGLDIRLALGKVRDDVLNATDRQQTPFFNGSLGGDVITLAPAGGGPVAMVPPAEPPPPVEPPPRKQTKFTPLAVPPSLFQNGGAGSGAMLRMTDPRVWQVVKDVDMPEVIEEFRDRYRDSRNAGEAEERLKQLLGVSELDPLPPPAGERIPAPETECDRIGAAPLDPDTVMRRTRAASPKEIVAACEAALKQYPRERRFMHQLGDALADAGQKDKALGMNLRAGIAGSQGGWISAARLFKARAGGASNPDGNSSISLTLAWQQPLGSFFFKRGFVEPFERMQGKAGITRELSKAAAAGDQAANVWIGYMYLFGFNVPKDYAKGMAALDKARLPRPEDTGIHLALMLKTGYGVRQDAKEALEELGEAQKADNSYATYQLALMYLDGLGVPQNYAAAARMMADAAIGGDPRSIEDILANFAKWPREYRVVLQQELLKRNLIEGKADGELAAGMAEELRKLAPTPTAPVAATP</sequence>
<dbReference type="Gene3D" id="1.25.40.10">
    <property type="entry name" value="Tetratricopeptide repeat domain"/>
    <property type="match status" value="1"/>
</dbReference>
<organism evidence="3 4">
    <name type="scientific">Labrys okinawensis</name>
    <dbReference type="NCBI Taxonomy" id="346911"/>
    <lineage>
        <taxon>Bacteria</taxon>
        <taxon>Pseudomonadati</taxon>
        <taxon>Pseudomonadota</taxon>
        <taxon>Alphaproteobacteria</taxon>
        <taxon>Hyphomicrobiales</taxon>
        <taxon>Xanthobacteraceae</taxon>
        <taxon>Labrys</taxon>
    </lineage>
</organism>
<dbReference type="InterPro" id="IPR011990">
    <property type="entry name" value="TPR-like_helical_dom_sf"/>
</dbReference>
<dbReference type="SUPFAM" id="SSF81901">
    <property type="entry name" value="HCP-like"/>
    <property type="match status" value="1"/>
</dbReference>
<proteinExistence type="predicted"/>
<name>A0A2S9QD85_9HYPH</name>
<dbReference type="InterPro" id="IPR001309">
    <property type="entry name" value="Pept_C14_p20"/>
</dbReference>
<dbReference type="OrthoDB" id="9816009at2"/>
<reference evidence="3 4" key="1">
    <citation type="submission" date="2018-02" db="EMBL/GenBank/DDBJ databases">
        <title>Whole genome sequencing of endophytic bacterium.</title>
        <authorList>
            <person name="Eedara R."/>
            <person name="Podile A.R."/>
        </authorList>
    </citation>
    <scope>NUCLEOTIDE SEQUENCE [LARGE SCALE GENOMIC DNA]</scope>
    <source>
        <strain evidence="3 4">RP1T</strain>
    </source>
</reference>
<evidence type="ECO:0000256" key="1">
    <source>
        <dbReference type="SAM" id="SignalP"/>
    </source>
</evidence>
<feature type="domain" description="Caspase family p20" evidence="2">
    <location>
        <begin position="23"/>
        <end position="153"/>
    </location>
</feature>
<dbReference type="InterPro" id="IPR052039">
    <property type="entry name" value="Caspase-related_regulators"/>
</dbReference>
<dbReference type="EMBL" id="PUEJ01000004">
    <property type="protein sequence ID" value="PRH87313.1"/>
    <property type="molecule type" value="Genomic_DNA"/>
</dbReference>
<keyword evidence="4" id="KW-1185">Reference proteome</keyword>
<evidence type="ECO:0000313" key="4">
    <source>
        <dbReference type="Proteomes" id="UP000237682"/>
    </source>
</evidence>
<dbReference type="GO" id="GO:0006508">
    <property type="term" value="P:proteolysis"/>
    <property type="evidence" value="ECO:0007669"/>
    <property type="project" value="InterPro"/>
</dbReference>
<dbReference type="AlphaFoldDB" id="A0A2S9QD85"/>
<comment type="caution">
    <text evidence="3">The sequence shown here is derived from an EMBL/GenBank/DDBJ whole genome shotgun (WGS) entry which is preliminary data.</text>
</comment>
<gene>
    <name evidence="3" type="ORF">C5L14_11840</name>
</gene>
<feature type="chain" id="PRO_5015455520" description="Caspase family p20 domain-containing protein" evidence="1">
    <location>
        <begin position="23"/>
        <end position="683"/>
    </location>
</feature>
<evidence type="ECO:0000313" key="3">
    <source>
        <dbReference type="EMBL" id="PRH87313.1"/>
    </source>
</evidence>
<dbReference type="InterPro" id="IPR006597">
    <property type="entry name" value="Sel1-like"/>
</dbReference>
<dbReference type="InterPro" id="IPR011600">
    <property type="entry name" value="Pept_C14_caspase"/>
</dbReference>
<dbReference type="PANTHER" id="PTHR22576">
    <property type="entry name" value="MUCOSA ASSOCIATED LYMPHOID TISSUE LYMPHOMA TRANSLOCATION PROTEIN 1/PARACASPASE"/>
    <property type="match status" value="1"/>
</dbReference>
<dbReference type="InterPro" id="IPR029030">
    <property type="entry name" value="Caspase-like_dom_sf"/>
</dbReference>
<dbReference type="SUPFAM" id="SSF52129">
    <property type="entry name" value="Caspase-like"/>
    <property type="match status" value="1"/>
</dbReference>
<accession>A0A2S9QD85</accession>
<dbReference type="Proteomes" id="UP000237682">
    <property type="component" value="Unassembled WGS sequence"/>
</dbReference>
<dbReference type="Pfam" id="PF08238">
    <property type="entry name" value="Sel1"/>
    <property type="match status" value="3"/>
</dbReference>
<dbReference type="Pfam" id="PF00656">
    <property type="entry name" value="Peptidase_C14"/>
    <property type="match status" value="1"/>
</dbReference>
<evidence type="ECO:0000259" key="2">
    <source>
        <dbReference type="PROSITE" id="PS50208"/>
    </source>
</evidence>
<dbReference type="SMART" id="SM00671">
    <property type="entry name" value="SEL1"/>
    <property type="match status" value="3"/>
</dbReference>
<dbReference type="PROSITE" id="PS50208">
    <property type="entry name" value="CASPASE_P20"/>
    <property type="match status" value="1"/>
</dbReference>